<evidence type="ECO:0000313" key="2">
    <source>
        <dbReference type="Proteomes" id="UP000186141"/>
    </source>
</evidence>
<reference evidence="1 2" key="1">
    <citation type="submission" date="2017-01" db="EMBL/GenBank/DDBJ databases">
        <authorList>
            <person name="Mah S.A."/>
            <person name="Swanson W.J."/>
            <person name="Moy G.W."/>
            <person name="Vacquier V.D."/>
        </authorList>
    </citation>
    <scope>NUCLEOTIDE SEQUENCE [LARGE SCALE GENOMIC DNA]</scope>
    <source>
        <strain evidence="1 2">DSM 26375</strain>
    </source>
</reference>
<organism evidence="1 2">
    <name type="scientific">Gemmobacter megaterium</name>
    <dbReference type="NCBI Taxonomy" id="1086013"/>
    <lineage>
        <taxon>Bacteria</taxon>
        <taxon>Pseudomonadati</taxon>
        <taxon>Pseudomonadota</taxon>
        <taxon>Alphaproteobacteria</taxon>
        <taxon>Rhodobacterales</taxon>
        <taxon>Paracoccaceae</taxon>
        <taxon>Gemmobacter</taxon>
    </lineage>
</organism>
<evidence type="ECO:0008006" key="3">
    <source>
        <dbReference type="Google" id="ProtNLM"/>
    </source>
</evidence>
<protein>
    <recommendedName>
        <fullName evidence="3">SGNH/GDSL hydrolase family protein</fullName>
    </recommendedName>
</protein>
<evidence type="ECO:0000313" key="1">
    <source>
        <dbReference type="EMBL" id="SIT21741.1"/>
    </source>
</evidence>
<gene>
    <name evidence="1" type="ORF">SAMN05421774_11057</name>
</gene>
<dbReference type="EMBL" id="FTOT01000010">
    <property type="protein sequence ID" value="SIT21741.1"/>
    <property type="molecule type" value="Genomic_DNA"/>
</dbReference>
<accession>A0A1N7QFQ9</accession>
<dbReference type="STRING" id="1086013.SAMN05421774_11057"/>
<keyword evidence="2" id="KW-1185">Reference proteome</keyword>
<dbReference type="AlphaFoldDB" id="A0A1N7QFQ9"/>
<dbReference type="RefSeq" id="WP_076533864.1">
    <property type="nucleotide sequence ID" value="NZ_BMEH01000010.1"/>
</dbReference>
<name>A0A1N7QFQ9_9RHOB</name>
<proteinExistence type="predicted"/>
<sequence>MRSVLLTGDSHLGALRRGADLLEQEVDASRIVFWPLGAGGSARAPVHRFDPEAQTVTTIVPEWRNRSFSAGEIAGAAGKDALLVVSLPLHPTRLLRNHSWHAHAPWRFAQEAQIALSDRMIAAMIDADSRYALQLTRDLARVCPDCAVLEAPRPFSNARYLRRMPVEIALHLDTLYRAQVRAALEQAGIAVIAQPDSSVLPDGTTNLAFDNENPEDDHHANARYGALVLRQILTYADAGSG</sequence>
<dbReference type="OrthoDB" id="7851395at2"/>
<dbReference type="Proteomes" id="UP000186141">
    <property type="component" value="Unassembled WGS sequence"/>
</dbReference>